<dbReference type="InterPro" id="IPR000594">
    <property type="entry name" value="ThiF_NAD_FAD-bd"/>
</dbReference>
<dbReference type="SUPFAM" id="SSF69572">
    <property type="entry name" value="Activating enzymes of the ubiquitin-like proteins"/>
    <property type="match status" value="1"/>
</dbReference>
<protein>
    <submittedName>
        <fullName evidence="2">Thiamine biosynthesis protein ThiF</fullName>
    </submittedName>
</protein>
<name>A0A4P7BWL2_9GAMM</name>
<dbReference type="Proteomes" id="UP000294325">
    <property type="component" value="Chromosome"/>
</dbReference>
<reference evidence="2 3" key="1">
    <citation type="submission" date="2019-03" db="EMBL/GenBank/DDBJ databases">
        <title>The genome sequence of Nitrosococcus wardiae strain D1FHST reveals the archetypal metabolic capacity of ammonia-oxidizing Gammaproteobacteria.</title>
        <authorList>
            <person name="Wang L."/>
            <person name="Lim C.K."/>
            <person name="Hanson T.E."/>
            <person name="Dang H."/>
            <person name="Klotz M.G."/>
        </authorList>
    </citation>
    <scope>NUCLEOTIDE SEQUENCE [LARGE SCALE GENOMIC DNA]</scope>
    <source>
        <strain evidence="2 3">D1FHS</strain>
    </source>
</reference>
<dbReference type="AlphaFoldDB" id="A0A4P7BWL2"/>
<organism evidence="2 3">
    <name type="scientific">Nitrosococcus wardiae</name>
    <dbReference type="NCBI Taxonomy" id="1814290"/>
    <lineage>
        <taxon>Bacteria</taxon>
        <taxon>Pseudomonadati</taxon>
        <taxon>Pseudomonadota</taxon>
        <taxon>Gammaproteobacteria</taxon>
        <taxon>Chromatiales</taxon>
        <taxon>Chromatiaceae</taxon>
        <taxon>Nitrosococcus</taxon>
    </lineage>
</organism>
<dbReference type="EMBL" id="CP038033">
    <property type="protein sequence ID" value="QBQ54463.1"/>
    <property type="molecule type" value="Genomic_DNA"/>
</dbReference>
<dbReference type="GO" id="GO:0016491">
    <property type="term" value="F:oxidoreductase activity"/>
    <property type="evidence" value="ECO:0007669"/>
    <property type="project" value="InterPro"/>
</dbReference>
<keyword evidence="3" id="KW-1185">Reference proteome</keyword>
<evidence type="ECO:0000313" key="3">
    <source>
        <dbReference type="Proteomes" id="UP000294325"/>
    </source>
</evidence>
<evidence type="ECO:0000259" key="1">
    <source>
        <dbReference type="Pfam" id="PF00899"/>
    </source>
</evidence>
<dbReference type="PANTHER" id="PTHR43267">
    <property type="entry name" value="TRNA THREONYLCARBAMOYLADENOSINE DEHYDRATASE"/>
    <property type="match status" value="1"/>
</dbReference>
<dbReference type="InterPro" id="IPR045886">
    <property type="entry name" value="ThiF/MoeB/HesA"/>
</dbReference>
<dbReference type="OrthoDB" id="272552at2"/>
<accession>A0A4P7BWL2</accession>
<evidence type="ECO:0000313" key="2">
    <source>
        <dbReference type="EMBL" id="QBQ54463.1"/>
    </source>
</evidence>
<dbReference type="GO" id="GO:0008641">
    <property type="term" value="F:ubiquitin-like modifier activating enzyme activity"/>
    <property type="evidence" value="ECO:0007669"/>
    <property type="project" value="InterPro"/>
</dbReference>
<dbReference type="GO" id="GO:0061503">
    <property type="term" value="F:tRNA threonylcarbamoyladenosine dehydratase"/>
    <property type="evidence" value="ECO:0007669"/>
    <property type="project" value="TreeGrafter"/>
</dbReference>
<dbReference type="InterPro" id="IPR000415">
    <property type="entry name" value="Nitroreductase-like"/>
</dbReference>
<dbReference type="Gene3D" id="3.40.109.10">
    <property type="entry name" value="NADH Oxidase"/>
    <property type="match status" value="2"/>
</dbReference>
<proteinExistence type="predicted"/>
<dbReference type="GO" id="GO:0061504">
    <property type="term" value="P:cyclic threonylcarbamoyladenosine biosynthetic process"/>
    <property type="evidence" value="ECO:0007669"/>
    <property type="project" value="TreeGrafter"/>
</dbReference>
<sequence>MEEDEILTEVGGRDQDKSSSFVFEEAFSRNIGWLSEWEQQILRTKKVAIAGMGGVGGAHLLTLARLGIGAFHVADFDTFELPNFNRQVGATVSTIGQPKVDVVAQLARDINPELDLALFPAGINQDNMDAFLKGVDLFVDGFDFFVLDMRALVFARCAELGIPAITAAPIGMGTAYLVFMPGHMTFEEYFRLEGIPIEQQYVNFLVGLAPKAFHRSYLVDPSRLDLAARRGPSTAMGCQLCAGVTGAEALKILLGRGPIRSAPRYHQYDAYRGKWHLGWLPAGNRNPIQVFKRKMGYRMLTQLSHEMPTAASPKSNTEIEAILDMARWAPSGDNTQPWRFEIKDPHHVVIHGFDTRDYCVYDLEGHASQLSVGALLESMAIAATRYGFRTDIQRELEAAETHPKFEVRFVPDATIRPDPLWPYIPVRATQRRALSMRSLTPREKNALEDSAKPAFSIYWLGGLGIRLKVAQLLFMNGKLRLTTPEAYEVHRKVIEWNTQFSEDRIPDQAVGLDPVGVQLMRWAMKSWSRVKFLNTYLGGTLLPRVQLDFIPSIACAAHFLIIAKKTPQSIDDYIAAGRAWQRFWLTATQLNLRLQPEMTPLIFSTYIRDGVEFSKNESSLRLAEKLSSQLEQLISPEISQRAMVMGRIGAGSAPKARSVRLPIERLMVS</sequence>
<dbReference type="KEGG" id="nwr:E3U44_08055"/>
<dbReference type="CDD" id="cd01483">
    <property type="entry name" value="E1_enzyme_family"/>
    <property type="match status" value="1"/>
</dbReference>
<dbReference type="Pfam" id="PF00899">
    <property type="entry name" value="ThiF"/>
    <property type="match status" value="1"/>
</dbReference>
<dbReference type="Gene3D" id="3.40.50.720">
    <property type="entry name" value="NAD(P)-binding Rossmann-like Domain"/>
    <property type="match status" value="1"/>
</dbReference>
<dbReference type="InterPro" id="IPR035985">
    <property type="entry name" value="Ubiquitin-activating_enz"/>
</dbReference>
<feature type="domain" description="THIF-type NAD/FAD binding fold" evidence="1">
    <location>
        <begin position="28"/>
        <end position="276"/>
    </location>
</feature>
<dbReference type="NCBIfam" id="NF006077">
    <property type="entry name" value="PRK08223.1"/>
    <property type="match status" value="1"/>
</dbReference>
<gene>
    <name evidence="2" type="ORF">E3U44_08055</name>
</gene>
<dbReference type="SUPFAM" id="SSF55469">
    <property type="entry name" value="FMN-dependent nitroreductase-like"/>
    <property type="match status" value="1"/>
</dbReference>
<dbReference type="PANTHER" id="PTHR43267:SF1">
    <property type="entry name" value="TRNA THREONYLCARBAMOYLADENOSINE DEHYDRATASE"/>
    <property type="match status" value="1"/>
</dbReference>